<dbReference type="PANTHER" id="PTHR13523:SF18">
    <property type="entry name" value="CHCH DOMAIN-CONTAINING PROTEIN"/>
    <property type="match status" value="1"/>
</dbReference>
<protein>
    <recommendedName>
        <fullName evidence="4">CHCH domain-containing protein</fullName>
    </recommendedName>
</protein>
<dbReference type="InterPro" id="IPR055304">
    <property type="entry name" value="CHCHD2/10-like"/>
</dbReference>
<evidence type="ECO:0000256" key="1">
    <source>
        <dbReference type="SAM" id="MobiDB-lite"/>
    </source>
</evidence>
<organism evidence="2 3">
    <name type="scientific">Ilex paraguariensis</name>
    <name type="common">yerba mate</name>
    <dbReference type="NCBI Taxonomy" id="185542"/>
    <lineage>
        <taxon>Eukaryota</taxon>
        <taxon>Viridiplantae</taxon>
        <taxon>Streptophyta</taxon>
        <taxon>Embryophyta</taxon>
        <taxon>Tracheophyta</taxon>
        <taxon>Spermatophyta</taxon>
        <taxon>Magnoliopsida</taxon>
        <taxon>eudicotyledons</taxon>
        <taxon>Gunneridae</taxon>
        <taxon>Pentapetalae</taxon>
        <taxon>asterids</taxon>
        <taxon>campanulids</taxon>
        <taxon>Aquifoliales</taxon>
        <taxon>Aquifoliaceae</taxon>
        <taxon>Ilex</taxon>
    </lineage>
</organism>
<gene>
    <name evidence="2" type="ORF">ILEXP_LOCUS57068</name>
</gene>
<comment type="caution">
    <text evidence="2">The sequence shown here is derived from an EMBL/GenBank/DDBJ whole genome shotgun (WGS) entry which is preliminary data.</text>
</comment>
<sequence>MGRRRSSGGVINAHGVAIYGQTVYEERIADKKDVRDDILSYERRSMRSASRPAARSPPRQPPQPAARAPPPAPVQRESASGGLGSVVAEGKLLYGIAIGGGNGIAHRAMDFVLGPTAIKHETVASPAPTAEAATMNSLEGSDACGGQFKAFRDVCSILSQLNSFLVSPGDCFLLLRSVLGLCLNYYGSDISKCQTYMDMLSECRKNTGSGLSA</sequence>
<reference evidence="2 3" key="1">
    <citation type="submission" date="2024-02" db="EMBL/GenBank/DDBJ databases">
        <authorList>
            <person name="Vignale AGUSTIN F."/>
            <person name="Sosa J E."/>
            <person name="Modenutti C."/>
        </authorList>
    </citation>
    <scope>NUCLEOTIDE SEQUENCE [LARGE SCALE GENOMIC DNA]</scope>
</reference>
<evidence type="ECO:0000313" key="3">
    <source>
        <dbReference type="Proteomes" id="UP001642360"/>
    </source>
</evidence>
<dbReference type="AlphaFoldDB" id="A0ABC8V0Z5"/>
<evidence type="ECO:0008006" key="4">
    <source>
        <dbReference type="Google" id="ProtNLM"/>
    </source>
</evidence>
<dbReference type="PANTHER" id="PTHR13523">
    <property type="entry name" value="COILED-COIL-HELIX-COILED-COIL-HELIX DOMAIN CONTAINING 2/NUR77"/>
    <property type="match status" value="1"/>
</dbReference>
<evidence type="ECO:0000313" key="2">
    <source>
        <dbReference type="EMBL" id="CAK9186574.1"/>
    </source>
</evidence>
<proteinExistence type="predicted"/>
<dbReference type="Proteomes" id="UP001642360">
    <property type="component" value="Unassembled WGS sequence"/>
</dbReference>
<name>A0ABC8V0Z5_9AQUA</name>
<feature type="compositionally biased region" description="Low complexity" evidence="1">
    <location>
        <begin position="47"/>
        <end position="57"/>
    </location>
</feature>
<accession>A0ABC8V0Z5</accession>
<dbReference type="EMBL" id="CAUOFW020009613">
    <property type="protein sequence ID" value="CAK9186574.1"/>
    <property type="molecule type" value="Genomic_DNA"/>
</dbReference>
<keyword evidence="3" id="KW-1185">Reference proteome</keyword>
<feature type="region of interest" description="Disordered" evidence="1">
    <location>
        <begin position="39"/>
        <end position="80"/>
    </location>
</feature>
<feature type="compositionally biased region" description="Pro residues" evidence="1">
    <location>
        <begin position="58"/>
        <end position="73"/>
    </location>
</feature>